<keyword evidence="5 8" id="KW-0067">ATP-binding</keyword>
<dbReference type="SUPFAM" id="SSF54495">
    <property type="entry name" value="UBC-like"/>
    <property type="match status" value="1"/>
</dbReference>
<organism evidence="10">
    <name type="scientific">Populus alba</name>
    <name type="common">White poplar</name>
    <dbReference type="NCBI Taxonomy" id="43335"/>
    <lineage>
        <taxon>Eukaryota</taxon>
        <taxon>Viridiplantae</taxon>
        <taxon>Streptophyta</taxon>
        <taxon>Embryophyta</taxon>
        <taxon>Tracheophyta</taxon>
        <taxon>Spermatophyta</taxon>
        <taxon>Magnoliopsida</taxon>
        <taxon>eudicotyledons</taxon>
        <taxon>Gunneridae</taxon>
        <taxon>Pentapetalae</taxon>
        <taxon>rosids</taxon>
        <taxon>fabids</taxon>
        <taxon>Malpighiales</taxon>
        <taxon>Salicaceae</taxon>
        <taxon>Saliceae</taxon>
        <taxon>Populus</taxon>
    </lineage>
</organism>
<comment type="caution">
    <text evidence="10">The sequence shown here is derived from an EMBL/GenBank/DDBJ whole genome shotgun (WGS) entry which is preliminary data.</text>
</comment>
<dbReference type="FunFam" id="3.10.110.10:FF:000032">
    <property type="entry name" value="probable ubiquitin-conjugating enzyme E2 16"/>
    <property type="match status" value="1"/>
</dbReference>
<dbReference type="InterPro" id="IPR016135">
    <property type="entry name" value="UBQ-conjugating_enzyme/RWD"/>
</dbReference>
<evidence type="ECO:0000256" key="5">
    <source>
        <dbReference type="ARBA" id="ARBA00022840"/>
    </source>
</evidence>
<dbReference type="Gene3D" id="3.10.110.10">
    <property type="entry name" value="Ubiquitin Conjugating Enzyme"/>
    <property type="match status" value="1"/>
</dbReference>
<protein>
    <recommendedName>
        <fullName evidence="1">E2 ubiquitin-conjugating enzyme</fullName>
        <ecNumber evidence="1">2.3.2.23</ecNumber>
    </recommendedName>
</protein>
<dbReference type="InterPro" id="IPR000608">
    <property type="entry name" value="UBC"/>
</dbReference>
<evidence type="ECO:0000256" key="6">
    <source>
        <dbReference type="ARBA" id="ARBA00056190"/>
    </source>
</evidence>
<dbReference type="GO" id="GO:0061631">
    <property type="term" value="F:ubiquitin conjugating enzyme activity"/>
    <property type="evidence" value="ECO:0007669"/>
    <property type="project" value="UniProtKB-EC"/>
</dbReference>
<dbReference type="STRING" id="43335.A0A4U5QHW6"/>
<reference evidence="10" key="1">
    <citation type="submission" date="2018-10" db="EMBL/GenBank/DDBJ databases">
        <title>Population genomic analysis revealed the cold adaptation of white poplar.</title>
        <authorList>
            <person name="Liu Y.-J."/>
        </authorList>
    </citation>
    <scope>NUCLEOTIDE SEQUENCE [LARGE SCALE GENOMIC DNA]</scope>
    <source>
        <strain evidence="10">PAL-ZL1</strain>
    </source>
</reference>
<evidence type="ECO:0000256" key="7">
    <source>
        <dbReference type="PROSITE-ProRule" id="PRU10133"/>
    </source>
</evidence>
<gene>
    <name evidence="10" type="ORF">D5086_0000087090</name>
</gene>
<dbReference type="InterPro" id="IPR050113">
    <property type="entry name" value="Ub_conjugating_enzyme"/>
</dbReference>
<dbReference type="AlphaFoldDB" id="A0A4U5QHW6"/>
<dbReference type="PROSITE" id="PS00183">
    <property type="entry name" value="UBC_1"/>
    <property type="match status" value="1"/>
</dbReference>
<dbReference type="EC" id="2.3.2.23" evidence="1"/>
<evidence type="ECO:0000259" key="9">
    <source>
        <dbReference type="PROSITE" id="PS50127"/>
    </source>
</evidence>
<dbReference type="EMBL" id="RCHU01000254">
    <property type="protein sequence ID" value="TKS10123.1"/>
    <property type="molecule type" value="Genomic_DNA"/>
</dbReference>
<feature type="domain" description="UBC core" evidence="9">
    <location>
        <begin position="15"/>
        <end position="165"/>
    </location>
</feature>
<dbReference type="Pfam" id="PF00179">
    <property type="entry name" value="UQ_con"/>
    <property type="match status" value="1"/>
</dbReference>
<evidence type="ECO:0000256" key="1">
    <source>
        <dbReference type="ARBA" id="ARBA00012486"/>
    </source>
</evidence>
<evidence type="ECO:0000256" key="2">
    <source>
        <dbReference type="ARBA" id="ARBA00022679"/>
    </source>
</evidence>
<evidence type="ECO:0000256" key="8">
    <source>
        <dbReference type="RuleBase" id="RU362109"/>
    </source>
</evidence>
<keyword evidence="4 8" id="KW-0833">Ubl conjugation pathway</keyword>
<sequence length="311" mass="33386">MTSSSASSRKALSKIACNRLQKELKEWQLSPPSGFKHKVTDNLKRWVIEANGAAGTLYANETYQLQVDFPEHYPMEAPQVIFAPPAPLHPHIYSNGHICLDILYDSWSPAMTVSSICISILSMLSSATVKQCPADNDRYVKNCRSGRSPKETRWWFHDDKCGMGPGTALSPQGPGSFPFSLAVNHISSCLGIVYIAYSFEEACIIASSFQIASGDKVNVTNALDPTELLGTRNKTSHPEVVVNDSKNRYGGYYGGGGGGGGDKFLMQKGGGGGGRSSGGWGWPDGEAELVVAAGINGLVVVGKRREEHGEA</sequence>
<dbReference type="PROSITE" id="PS50127">
    <property type="entry name" value="UBC_2"/>
    <property type="match status" value="1"/>
</dbReference>
<evidence type="ECO:0000313" key="10">
    <source>
        <dbReference type="EMBL" id="TKS10123.1"/>
    </source>
</evidence>
<dbReference type="InterPro" id="IPR023313">
    <property type="entry name" value="UBQ-conjugating_AS"/>
</dbReference>
<evidence type="ECO:0000256" key="4">
    <source>
        <dbReference type="ARBA" id="ARBA00022786"/>
    </source>
</evidence>
<proteinExistence type="inferred from homology"/>
<keyword evidence="3 8" id="KW-0547">Nucleotide-binding</keyword>
<name>A0A4U5QHW6_POPAL</name>
<dbReference type="PANTHER" id="PTHR24067">
    <property type="entry name" value="UBIQUITIN-CONJUGATING ENZYME E2"/>
    <property type="match status" value="1"/>
</dbReference>
<dbReference type="CDD" id="cd23808">
    <property type="entry name" value="UBCc_UBE2W"/>
    <property type="match status" value="1"/>
</dbReference>
<dbReference type="SMART" id="SM00212">
    <property type="entry name" value="UBCc"/>
    <property type="match status" value="1"/>
</dbReference>
<keyword evidence="2" id="KW-0808">Transferase</keyword>
<evidence type="ECO:0000256" key="3">
    <source>
        <dbReference type="ARBA" id="ARBA00022741"/>
    </source>
</evidence>
<dbReference type="GO" id="GO:0005524">
    <property type="term" value="F:ATP binding"/>
    <property type="evidence" value="ECO:0007669"/>
    <property type="project" value="UniProtKB-UniRule"/>
</dbReference>
<comment type="similarity">
    <text evidence="8">Belongs to the ubiquitin-conjugating enzyme family.</text>
</comment>
<accession>A0A4U5QHW6</accession>
<feature type="active site" description="Glycyl thioester intermediate" evidence="7">
    <location>
        <position position="99"/>
    </location>
</feature>
<comment type="function">
    <text evidence="6">Accepts the ubiquitin from the E1 complex and catalyzes its covalent attachment to other proteins.</text>
</comment>